<gene>
    <name evidence="2" type="ORF">EG856_01005</name>
</gene>
<keyword evidence="1" id="KW-0472">Membrane</keyword>
<evidence type="ECO:0000256" key="1">
    <source>
        <dbReference type="SAM" id="Phobius"/>
    </source>
</evidence>
<dbReference type="RefSeq" id="WP_130429285.1">
    <property type="nucleotide sequence ID" value="NZ_CP034841.1"/>
</dbReference>
<protein>
    <submittedName>
        <fullName evidence="2">Uncharacterized protein</fullName>
    </submittedName>
</protein>
<organism evidence="2 3">
    <name type="scientific">Mycoplasmopsis phocirhinis</name>
    <dbReference type="NCBI Taxonomy" id="142650"/>
    <lineage>
        <taxon>Bacteria</taxon>
        <taxon>Bacillati</taxon>
        <taxon>Mycoplasmatota</taxon>
        <taxon>Mycoplasmoidales</taxon>
        <taxon>Metamycoplasmataceae</taxon>
        <taxon>Mycoplasmopsis</taxon>
    </lineage>
</organism>
<dbReference type="EMBL" id="CP034841">
    <property type="protein sequence ID" value="QBF34507.1"/>
    <property type="molecule type" value="Genomic_DNA"/>
</dbReference>
<evidence type="ECO:0000313" key="3">
    <source>
        <dbReference type="Proteomes" id="UP000289326"/>
    </source>
</evidence>
<evidence type="ECO:0000313" key="2">
    <source>
        <dbReference type="EMBL" id="QBF34507.1"/>
    </source>
</evidence>
<accession>A0A4P6MT58</accession>
<keyword evidence="3" id="KW-1185">Reference proteome</keyword>
<dbReference type="Proteomes" id="UP000289326">
    <property type="component" value="Chromosome"/>
</dbReference>
<keyword evidence="1" id="KW-0812">Transmembrane</keyword>
<sequence length="140" mass="16575">MYLDVERKIHPIELRCELVKADTDFNVIVNAINVTSDKHAFVEYKLEKNEYVSSKLVQFFDFQYDNDNNKKLYPAMSYINGEVNEQEQTLNERLEPQVEEQKLYPYKNPNPLGTFFIVVLIIVIIWSLVLVGLFLNYYLK</sequence>
<dbReference type="AlphaFoldDB" id="A0A4P6MT58"/>
<dbReference type="KEGG" id="mphi:EG856_01005"/>
<feature type="transmembrane region" description="Helical" evidence="1">
    <location>
        <begin position="115"/>
        <end position="139"/>
    </location>
</feature>
<proteinExistence type="predicted"/>
<name>A0A4P6MT58_9BACT</name>
<keyword evidence="1" id="KW-1133">Transmembrane helix</keyword>
<reference evidence="2 3" key="1">
    <citation type="submission" date="2019-01" db="EMBL/GenBank/DDBJ databases">
        <title>Complete sequence and annotation of the Mycoplasma phocirhinis strain 852T genome.</title>
        <authorList>
            <person name="Frasca S.Jr."/>
            <person name="Kutish G.F."/>
            <person name="Castellanos Gell J."/>
            <person name="Michaels D.L."/>
            <person name="Brown D.R."/>
        </authorList>
    </citation>
    <scope>NUCLEOTIDE SEQUENCE [LARGE SCALE GENOMIC DNA]</scope>
    <source>
        <strain evidence="2 3">852</strain>
    </source>
</reference>